<sequence>MAVNLDVNVLPQEVWVHIATMVAKESFPNLLSMKQSCKFFRSIAEFDEVLDPEQPASCRSTTCPTRGLMPETYRKHQLNHQLQGGADVSCDYCRADYEILVFFEMLSHEED</sequence>
<protein>
    <recommendedName>
        <fullName evidence="3">F-box domain-containing protein</fullName>
    </recommendedName>
</protein>
<keyword evidence="2" id="KW-1185">Reference proteome</keyword>
<gene>
    <name evidence="1" type="ORF">PIB30_046256</name>
</gene>
<dbReference type="EMBL" id="JASCZI010181530">
    <property type="protein sequence ID" value="MED6184315.1"/>
    <property type="molecule type" value="Genomic_DNA"/>
</dbReference>
<comment type="caution">
    <text evidence="1">The sequence shown here is derived from an EMBL/GenBank/DDBJ whole genome shotgun (WGS) entry which is preliminary data.</text>
</comment>
<reference evidence="1 2" key="1">
    <citation type="journal article" date="2023" name="Plants (Basel)">
        <title>Bridging the Gap: Combining Genomics and Transcriptomics Approaches to Understand Stylosanthes scabra, an Orphan Legume from the Brazilian Caatinga.</title>
        <authorList>
            <person name="Ferreira-Neto J.R.C."/>
            <person name="da Silva M.D."/>
            <person name="Binneck E."/>
            <person name="de Melo N.F."/>
            <person name="da Silva R.H."/>
            <person name="de Melo A.L.T.M."/>
            <person name="Pandolfi V."/>
            <person name="Bustamante F.O."/>
            <person name="Brasileiro-Vidal A.C."/>
            <person name="Benko-Iseppon A.M."/>
        </authorList>
    </citation>
    <scope>NUCLEOTIDE SEQUENCE [LARGE SCALE GENOMIC DNA]</scope>
    <source>
        <tissue evidence="1">Leaves</tissue>
    </source>
</reference>
<dbReference type="Proteomes" id="UP001341840">
    <property type="component" value="Unassembled WGS sequence"/>
</dbReference>
<organism evidence="1 2">
    <name type="scientific">Stylosanthes scabra</name>
    <dbReference type="NCBI Taxonomy" id="79078"/>
    <lineage>
        <taxon>Eukaryota</taxon>
        <taxon>Viridiplantae</taxon>
        <taxon>Streptophyta</taxon>
        <taxon>Embryophyta</taxon>
        <taxon>Tracheophyta</taxon>
        <taxon>Spermatophyta</taxon>
        <taxon>Magnoliopsida</taxon>
        <taxon>eudicotyledons</taxon>
        <taxon>Gunneridae</taxon>
        <taxon>Pentapetalae</taxon>
        <taxon>rosids</taxon>
        <taxon>fabids</taxon>
        <taxon>Fabales</taxon>
        <taxon>Fabaceae</taxon>
        <taxon>Papilionoideae</taxon>
        <taxon>50 kb inversion clade</taxon>
        <taxon>dalbergioids sensu lato</taxon>
        <taxon>Dalbergieae</taxon>
        <taxon>Pterocarpus clade</taxon>
        <taxon>Stylosanthes</taxon>
    </lineage>
</organism>
<evidence type="ECO:0000313" key="2">
    <source>
        <dbReference type="Proteomes" id="UP001341840"/>
    </source>
</evidence>
<name>A0ABU6WGR0_9FABA</name>
<evidence type="ECO:0000313" key="1">
    <source>
        <dbReference type="EMBL" id="MED6184315.1"/>
    </source>
</evidence>
<accession>A0ABU6WGR0</accession>
<proteinExistence type="predicted"/>
<evidence type="ECO:0008006" key="3">
    <source>
        <dbReference type="Google" id="ProtNLM"/>
    </source>
</evidence>